<dbReference type="PANTHER" id="PTHR30445">
    <property type="entry name" value="K(+)_H(+) ANTIPORTER SUBUNIT KHTT"/>
    <property type="match status" value="1"/>
</dbReference>
<dbReference type="EMBL" id="JIDS01000002">
    <property type="protein sequence ID" value="EZK38233.1"/>
    <property type="molecule type" value="Genomic_DNA"/>
</dbReference>
<feature type="domain" description="RCK C-terminal" evidence="9">
    <location>
        <begin position="311"/>
        <end position="379"/>
    </location>
</feature>
<feature type="transmembrane region" description="Helical" evidence="8">
    <location>
        <begin position="12"/>
        <end position="28"/>
    </location>
</feature>
<evidence type="ECO:0000313" key="11">
    <source>
        <dbReference type="EMBL" id="EZK38233.1"/>
    </source>
</evidence>
<evidence type="ECO:0000256" key="7">
    <source>
        <dbReference type="ARBA" id="ARBA00023136"/>
    </source>
</evidence>
<organism evidence="11 12">
    <name type="scientific">Francisella tularensis subsp. tularensis str. SCHU S4 substr. FSC237</name>
    <dbReference type="NCBI Taxonomy" id="1341660"/>
    <lineage>
        <taxon>Bacteria</taxon>
        <taxon>Pseudomonadati</taxon>
        <taxon>Pseudomonadota</taxon>
        <taxon>Gammaproteobacteria</taxon>
        <taxon>Thiotrichales</taxon>
        <taxon>Francisellaceae</taxon>
        <taxon>Francisella</taxon>
    </lineage>
</organism>
<dbReference type="AlphaFoldDB" id="A0AAD3G4V7"/>
<feature type="transmembrane region" description="Helical" evidence="8">
    <location>
        <begin position="455"/>
        <end position="476"/>
    </location>
</feature>
<dbReference type="PANTHER" id="PTHR30445:SF9">
    <property type="match status" value="1"/>
</dbReference>
<reference evidence="11 12" key="1">
    <citation type="submission" date="2014-03" db="EMBL/GenBank/DDBJ databases">
        <title>The Genome Sequence of Francisella tularensis subsp. tularensis str. SCHU S4 substr. FSC043.</title>
        <authorList>
            <consortium name="The Broad Institute Genomics Platform"/>
            <consortium name="The Broad Institute Genome Sequencing Center for Infectious Disease"/>
            <person name="Chapman S.B."/>
            <person name="Guina T."/>
            <person name="Gelhaus C."/>
            <person name="Comer J."/>
            <person name="Sellati T."/>
            <person name="Sjostedt A."/>
            <person name="Young S.K."/>
            <person name="Zeng Q."/>
            <person name="Gargeya S."/>
            <person name="Abouelleil A."/>
            <person name="Alvarado L."/>
            <person name="Chapman S.B."/>
            <person name="Gainer-Dewar J."/>
            <person name="Goldberg J."/>
            <person name="Griggs A."/>
            <person name="Gujja S."/>
            <person name="Hansen M."/>
            <person name="Howarth C."/>
            <person name="Imamovic A."/>
            <person name="Larimer J."/>
            <person name="Murphy C."/>
            <person name="Naylor J."/>
            <person name="Pearson M."/>
            <person name="Poon T.W."/>
            <person name="Priest M."/>
            <person name="Roberts A."/>
            <person name="Saif S."/>
            <person name="Shea T."/>
            <person name="Sykes S."/>
            <person name="Wortman J."/>
            <person name="Nusbaum C."/>
            <person name="Birren B."/>
        </authorList>
    </citation>
    <scope>NUCLEOTIDE SEQUENCE [LARGE SCALE GENOMIC DNA]</scope>
    <source>
        <strain evidence="11 12">Schu S4</strain>
    </source>
</reference>
<evidence type="ECO:0000256" key="4">
    <source>
        <dbReference type="ARBA" id="ARBA00022475"/>
    </source>
</evidence>
<dbReference type="RefSeq" id="WP_003020773.1">
    <property type="nucleotide sequence ID" value="NZ_KK211923.1"/>
</dbReference>
<comment type="subcellular location">
    <subcellularLocation>
        <location evidence="1">Cell membrane</location>
        <topology evidence="1">Multi-pass membrane protein</topology>
    </subcellularLocation>
</comment>
<dbReference type="InterPro" id="IPR006512">
    <property type="entry name" value="YidE_YbjL"/>
</dbReference>
<keyword evidence="7 8" id="KW-0472">Membrane</keyword>
<keyword evidence="5 8" id="KW-0812">Transmembrane</keyword>
<evidence type="ECO:0000256" key="3">
    <source>
        <dbReference type="ARBA" id="ARBA00022448"/>
    </source>
</evidence>
<dbReference type="Gene3D" id="3.30.70.1450">
    <property type="entry name" value="Regulator of K+ conductance, C-terminal domain"/>
    <property type="match status" value="2"/>
</dbReference>
<sequence>MFHEVILNVLKNPFIALFLTLSLGYLVGKIKYKTFVLGGISGSLIIGVIIGQLNITISPDIGSLFFALFIYAGGYQGGAQFFRSLNKDTLLLLASSTITCVLGLLCVLVFAWIFQLDKGTAAGLGAGGLTQSAMIGSANNAIAMINSVSESTIHTMQTNVTVGYAVCYIFGSFGPIILLATIFPLVMKWDLRKEAIKLATEQSDGNLDLEVGQFSAFSEYTTRAYKINRDSQLLGKSLVEVYKTYKYKVVIKNIIRDNKLLTITPETTINTNDIVAITFYADLDIQSIISKDIEVTKPEQFNFIEEKRSLILTNKNLFNKTIKEVKDIIQDRNYYGVFLQKIIRSGQKLPISDDLKLRRGDEIRLIGKPEDLDKISNKIGTFISEAPITDFIFFGLGMVLGYIFGLISFNIFGISITLGAGVDCLLSGLIFGWIRSIKPQFSNLPVGASNFIRDLGLAIFVASVGITAGPQAITTIKEHGLTLFFLGIGVTIIPQVISFYISYYLLKIKNPIVLLATIAGGRSVNPGFAALLERAGNATPVIPFTSSYALANIWLTLWGPVIVALVTIIPK</sequence>
<feature type="transmembrane region" description="Helical" evidence="8">
    <location>
        <begin position="411"/>
        <end position="434"/>
    </location>
</feature>
<evidence type="ECO:0000259" key="10">
    <source>
        <dbReference type="Pfam" id="PF06826"/>
    </source>
</evidence>
<dbReference type="InterPro" id="IPR050144">
    <property type="entry name" value="AAE_transporter"/>
</dbReference>
<feature type="transmembrane region" description="Helical" evidence="8">
    <location>
        <begin position="35"/>
        <end position="55"/>
    </location>
</feature>
<evidence type="ECO:0000256" key="5">
    <source>
        <dbReference type="ARBA" id="ARBA00022692"/>
    </source>
</evidence>
<dbReference type="GO" id="GO:0005886">
    <property type="term" value="C:plasma membrane"/>
    <property type="evidence" value="ECO:0007669"/>
    <property type="project" value="UniProtKB-SubCell"/>
</dbReference>
<feature type="transmembrane region" description="Helical" evidence="8">
    <location>
        <begin position="162"/>
        <end position="187"/>
    </location>
</feature>
<feature type="transmembrane region" description="Helical" evidence="8">
    <location>
        <begin position="551"/>
        <end position="569"/>
    </location>
</feature>
<evidence type="ECO:0000259" key="9">
    <source>
        <dbReference type="Pfam" id="PF02080"/>
    </source>
</evidence>
<gene>
    <name evidence="11" type="ORF">P250_02997</name>
</gene>
<keyword evidence="4" id="KW-1003">Cell membrane</keyword>
<name>A0AAD3G4V7_FRATT</name>
<dbReference type="Pfam" id="PF02080">
    <property type="entry name" value="TrkA_C"/>
    <property type="match status" value="1"/>
</dbReference>
<comment type="similarity">
    <text evidence="2">Belongs to the AAE transporter (TC 2.A.81) family.</text>
</comment>
<feature type="transmembrane region" description="Helical" evidence="8">
    <location>
        <begin position="482"/>
        <end position="505"/>
    </location>
</feature>
<feature type="domain" description="YidE/YbjL duplication" evidence="10">
    <location>
        <begin position="16"/>
        <end position="182"/>
    </location>
</feature>
<evidence type="ECO:0000256" key="1">
    <source>
        <dbReference type="ARBA" id="ARBA00004651"/>
    </source>
</evidence>
<evidence type="ECO:0000256" key="6">
    <source>
        <dbReference type="ARBA" id="ARBA00022989"/>
    </source>
</evidence>
<evidence type="ECO:0000256" key="2">
    <source>
        <dbReference type="ARBA" id="ARBA00009854"/>
    </source>
</evidence>
<feature type="transmembrane region" description="Helical" evidence="8">
    <location>
        <begin position="388"/>
        <end position="405"/>
    </location>
</feature>
<evidence type="ECO:0000313" key="12">
    <source>
        <dbReference type="Proteomes" id="UP000023806"/>
    </source>
</evidence>
<dbReference type="InterPro" id="IPR022457">
    <property type="entry name" value="Asp_Ala_antiprt"/>
</dbReference>
<comment type="caution">
    <text evidence="11">The sequence shown here is derived from an EMBL/GenBank/DDBJ whole genome shotgun (WGS) entry which is preliminary data.</text>
</comment>
<dbReference type="InterPro" id="IPR036721">
    <property type="entry name" value="RCK_C_sf"/>
</dbReference>
<feature type="transmembrane region" description="Helical" evidence="8">
    <location>
        <begin position="512"/>
        <end position="531"/>
    </location>
</feature>
<evidence type="ECO:0000256" key="8">
    <source>
        <dbReference type="SAM" id="Phobius"/>
    </source>
</evidence>
<feature type="domain" description="YidE/YbjL duplication" evidence="10">
    <location>
        <begin position="394"/>
        <end position="563"/>
    </location>
</feature>
<keyword evidence="3" id="KW-0813">Transport</keyword>
<keyword evidence="6 8" id="KW-1133">Transmembrane helix</keyword>
<proteinExistence type="inferred from homology"/>
<dbReference type="Pfam" id="PF06826">
    <property type="entry name" value="Asp-Al_Ex"/>
    <property type="match status" value="2"/>
</dbReference>
<feature type="transmembrane region" description="Helical" evidence="8">
    <location>
        <begin position="90"/>
        <end position="114"/>
    </location>
</feature>
<dbReference type="Proteomes" id="UP000023806">
    <property type="component" value="Unassembled WGS sequence"/>
</dbReference>
<dbReference type="InterPro" id="IPR006037">
    <property type="entry name" value="RCK_C"/>
</dbReference>
<accession>A0AAD3G4V7</accession>
<dbReference type="GO" id="GO:0006813">
    <property type="term" value="P:potassium ion transport"/>
    <property type="evidence" value="ECO:0007669"/>
    <property type="project" value="InterPro"/>
</dbReference>
<dbReference type="SMR" id="A0AAD3G4V7"/>
<dbReference type="GO" id="GO:0008324">
    <property type="term" value="F:monoatomic cation transmembrane transporter activity"/>
    <property type="evidence" value="ECO:0007669"/>
    <property type="project" value="InterPro"/>
</dbReference>
<protein>
    <submittedName>
        <fullName evidence="11">Aspartate-alanine antiporter</fullName>
    </submittedName>
</protein>
<feature type="transmembrane region" description="Helical" evidence="8">
    <location>
        <begin position="61"/>
        <end position="78"/>
    </location>
</feature>
<dbReference type="SUPFAM" id="SSF116726">
    <property type="entry name" value="TrkA C-terminal domain-like"/>
    <property type="match status" value="2"/>
</dbReference>
<dbReference type="NCBIfam" id="TIGR03802">
    <property type="entry name" value="Asp_Ala_antiprt"/>
    <property type="match status" value="1"/>
</dbReference>